<evidence type="ECO:0000256" key="2">
    <source>
        <dbReference type="ARBA" id="ARBA00022692"/>
    </source>
</evidence>
<protein>
    <recommendedName>
        <fullName evidence="6">Major facilitator superfamily (MFS) profile domain-containing protein</fullName>
    </recommendedName>
</protein>
<dbReference type="InterPro" id="IPR011701">
    <property type="entry name" value="MFS"/>
</dbReference>
<evidence type="ECO:0000259" key="6">
    <source>
        <dbReference type="PROSITE" id="PS50850"/>
    </source>
</evidence>
<evidence type="ECO:0000313" key="7">
    <source>
        <dbReference type="EMBL" id="PSK56056.1"/>
    </source>
</evidence>
<dbReference type="EMBL" id="NHZQ01000066">
    <property type="protein sequence ID" value="PSK56056.1"/>
    <property type="molecule type" value="Genomic_DNA"/>
</dbReference>
<dbReference type="PANTHER" id="PTHR23502:SF60">
    <property type="entry name" value="MAJOR FACILITATOR SUPERFAMILY (MFS) PROFILE DOMAIN-CONTAINING PROTEIN-RELATED"/>
    <property type="match status" value="1"/>
</dbReference>
<evidence type="ECO:0000256" key="5">
    <source>
        <dbReference type="SAM" id="Phobius"/>
    </source>
</evidence>
<reference evidence="7 8" key="1">
    <citation type="submission" date="2017-05" db="EMBL/GenBank/DDBJ databases">
        <title>Draft genome sequence of Elsinoe australis.</title>
        <authorList>
            <person name="Cheng Q."/>
        </authorList>
    </citation>
    <scope>NUCLEOTIDE SEQUENCE [LARGE SCALE GENOMIC DNA]</scope>
    <source>
        <strain evidence="7 8">NL1</strain>
    </source>
</reference>
<feature type="transmembrane region" description="Helical" evidence="5">
    <location>
        <begin position="119"/>
        <end position="138"/>
    </location>
</feature>
<evidence type="ECO:0000256" key="1">
    <source>
        <dbReference type="ARBA" id="ARBA00004141"/>
    </source>
</evidence>
<feature type="domain" description="Major facilitator superfamily (MFS) profile" evidence="6">
    <location>
        <begin position="53"/>
        <end position="148"/>
    </location>
</feature>
<accession>A0A2P8A6F6</accession>
<dbReference type="STRING" id="40998.A0A2P8A6F6"/>
<gene>
    <name evidence="7" type="ORF">B9Z65_4934</name>
</gene>
<sequence length="148" mass="15524">MTDKSPSTKAKGEKSLAALEAQPVQDDAIVVTWDGPEDTTDPKNWTSPRKGSAAIFTSLGGLVTLMPGAMMAPALSSISAALGTSPEDANLALSIFILTSAFGPLVLAPCTEIVERKPVWVVSGIWYTVWNLVCGFANSRGLMIAARS</sequence>
<keyword evidence="4 5" id="KW-0472">Membrane</keyword>
<keyword evidence="8" id="KW-1185">Reference proteome</keyword>
<dbReference type="GO" id="GO:0022857">
    <property type="term" value="F:transmembrane transporter activity"/>
    <property type="evidence" value="ECO:0007669"/>
    <property type="project" value="InterPro"/>
</dbReference>
<comment type="caution">
    <text evidence="7">The sequence shown here is derived from an EMBL/GenBank/DDBJ whole genome shotgun (WGS) entry which is preliminary data.</text>
</comment>
<keyword evidence="3 5" id="KW-1133">Transmembrane helix</keyword>
<dbReference type="PROSITE" id="PS50850">
    <property type="entry name" value="MFS"/>
    <property type="match status" value="1"/>
</dbReference>
<comment type="subcellular location">
    <subcellularLocation>
        <location evidence="1">Membrane</location>
        <topology evidence="1">Multi-pass membrane protein</topology>
    </subcellularLocation>
</comment>
<dbReference type="OrthoDB" id="6770063at2759"/>
<feature type="transmembrane region" description="Helical" evidence="5">
    <location>
        <begin position="89"/>
        <end position="107"/>
    </location>
</feature>
<dbReference type="Proteomes" id="UP000243723">
    <property type="component" value="Unassembled WGS sequence"/>
</dbReference>
<dbReference type="Pfam" id="PF07690">
    <property type="entry name" value="MFS_1"/>
    <property type="match status" value="1"/>
</dbReference>
<dbReference type="GO" id="GO:0016020">
    <property type="term" value="C:membrane"/>
    <property type="evidence" value="ECO:0007669"/>
    <property type="project" value="UniProtKB-SubCell"/>
</dbReference>
<dbReference type="PANTHER" id="PTHR23502">
    <property type="entry name" value="MAJOR FACILITATOR SUPERFAMILY"/>
    <property type="match status" value="1"/>
</dbReference>
<keyword evidence="2 5" id="KW-0812">Transmembrane</keyword>
<dbReference type="InterPro" id="IPR020846">
    <property type="entry name" value="MFS_dom"/>
</dbReference>
<feature type="transmembrane region" description="Helical" evidence="5">
    <location>
        <begin position="53"/>
        <end position="83"/>
    </location>
</feature>
<evidence type="ECO:0000256" key="3">
    <source>
        <dbReference type="ARBA" id="ARBA00022989"/>
    </source>
</evidence>
<dbReference type="AlphaFoldDB" id="A0A2P8A6F6"/>
<dbReference type="SUPFAM" id="SSF103473">
    <property type="entry name" value="MFS general substrate transporter"/>
    <property type="match status" value="1"/>
</dbReference>
<evidence type="ECO:0000256" key="4">
    <source>
        <dbReference type="ARBA" id="ARBA00023136"/>
    </source>
</evidence>
<dbReference type="Gene3D" id="1.20.1720.10">
    <property type="entry name" value="Multidrug resistance protein D"/>
    <property type="match status" value="1"/>
</dbReference>
<organism evidence="7 8">
    <name type="scientific">Elsinoe australis</name>
    <dbReference type="NCBI Taxonomy" id="40998"/>
    <lineage>
        <taxon>Eukaryota</taxon>
        <taxon>Fungi</taxon>
        <taxon>Dikarya</taxon>
        <taxon>Ascomycota</taxon>
        <taxon>Pezizomycotina</taxon>
        <taxon>Dothideomycetes</taxon>
        <taxon>Dothideomycetidae</taxon>
        <taxon>Myriangiales</taxon>
        <taxon>Elsinoaceae</taxon>
        <taxon>Elsinoe</taxon>
    </lineage>
</organism>
<evidence type="ECO:0000313" key="8">
    <source>
        <dbReference type="Proteomes" id="UP000243723"/>
    </source>
</evidence>
<name>A0A2P8A6F6_9PEZI</name>
<dbReference type="InterPro" id="IPR036259">
    <property type="entry name" value="MFS_trans_sf"/>
</dbReference>
<proteinExistence type="predicted"/>